<protein>
    <submittedName>
        <fullName evidence="2">Uncharacterized protein</fullName>
    </submittedName>
</protein>
<accession>A0A2P5DY12</accession>
<feature type="region of interest" description="Disordered" evidence="1">
    <location>
        <begin position="1"/>
        <end position="20"/>
    </location>
</feature>
<feature type="compositionally biased region" description="Polar residues" evidence="1">
    <location>
        <begin position="1"/>
        <end position="10"/>
    </location>
</feature>
<dbReference type="Proteomes" id="UP000237105">
    <property type="component" value="Unassembled WGS sequence"/>
</dbReference>
<evidence type="ECO:0000256" key="1">
    <source>
        <dbReference type="SAM" id="MobiDB-lite"/>
    </source>
</evidence>
<dbReference type="EMBL" id="JXTB01000010">
    <property type="protein sequence ID" value="PON78188.1"/>
    <property type="molecule type" value="Genomic_DNA"/>
</dbReference>
<name>A0A2P5DY12_PARAD</name>
<organism evidence="2 3">
    <name type="scientific">Parasponia andersonii</name>
    <name type="common">Sponia andersonii</name>
    <dbReference type="NCBI Taxonomy" id="3476"/>
    <lineage>
        <taxon>Eukaryota</taxon>
        <taxon>Viridiplantae</taxon>
        <taxon>Streptophyta</taxon>
        <taxon>Embryophyta</taxon>
        <taxon>Tracheophyta</taxon>
        <taxon>Spermatophyta</taxon>
        <taxon>Magnoliopsida</taxon>
        <taxon>eudicotyledons</taxon>
        <taxon>Gunneridae</taxon>
        <taxon>Pentapetalae</taxon>
        <taxon>rosids</taxon>
        <taxon>fabids</taxon>
        <taxon>Rosales</taxon>
        <taxon>Cannabaceae</taxon>
        <taxon>Parasponia</taxon>
    </lineage>
</organism>
<reference evidence="3" key="1">
    <citation type="submission" date="2016-06" db="EMBL/GenBank/DDBJ databases">
        <title>Parallel loss of symbiosis genes in relatives of nitrogen-fixing non-legume Parasponia.</title>
        <authorList>
            <person name="Van Velzen R."/>
            <person name="Holmer R."/>
            <person name="Bu F."/>
            <person name="Rutten L."/>
            <person name="Van Zeijl A."/>
            <person name="Liu W."/>
            <person name="Santuari L."/>
            <person name="Cao Q."/>
            <person name="Sharma T."/>
            <person name="Shen D."/>
            <person name="Roswanjaya Y."/>
            <person name="Wardhani T."/>
            <person name="Kalhor M.S."/>
            <person name="Jansen J."/>
            <person name="Van den Hoogen J."/>
            <person name="Gungor B."/>
            <person name="Hartog M."/>
            <person name="Hontelez J."/>
            <person name="Verver J."/>
            <person name="Yang W.-C."/>
            <person name="Schijlen E."/>
            <person name="Repin R."/>
            <person name="Schilthuizen M."/>
            <person name="Schranz E."/>
            <person name="Heidstra R."/>
            <person name="Miyata K."/>
            <person name="Fedorova E."/>
            <person name="Kohlen W."/>
            <person name="Bisseling T."/>
            <person name="Smit S."/>
            <person name="Geurts R."/>
        </authorList>
    </citation>
    <scope>NUCLEOTIDE SEQUENCE [LARGE SCALE GENOMIC DNA]</scope>
    <source>
        <strain evidence="3">cv. WU1-14</strain>
    </source>
</reference>
<keyword evidence="3" id="KW-1185">Reference proteome</keyword>
<dbReference type="AlphaFoldDB" id="A0A2P5DY12"/>
<gene>
    <name evidence="2" type="ORF">PanWU01x14_021700</name>
</gene>
<evidence type="ECO:0000313" key="2">
    <source>
        <dbReference type="EMBL" id="PON78188.1"/>
    </source>
</evidence>
<proteinExistence type="predicted"/>
<sequence length="85" mass="9531">MAPSRMTTRSTRPDTEGSSWEARLGLEQKLDQILIILAEANRKAEMAHEAVLGLKDEVAEVHRDNAHLEGDMNPAKNCDKTQYLL</sequence>
<comment type="caution">
    <text evidence="2">The sequence shown here is derived from an EMBL/GenBank/DDBJ whole genome shotgun (WGS) entry which is preliminary data.</text>
</comment>
<evidence type="ECO:0000313" key="3">
    <source>
        <dbReference type="Proteomes" id="UP000237105"/>
    </source>
</evidence>